<sequence>MRLVTSAVMATLALTLSACGGDDPPPPEPSTTATTVTEPPPTVPPRAGDDSPQGVTDFVSYYLKVLSYAHWTGQTAELSRLSDPGCDACQSYITAIQDLAEAGGQITGGARTFQGAKGGYVRDGESLVTIDMKIAEGTRREDRSSEPESVSASEMRLTFGVTGSADGRRVTAIYRGDAK</sequence>
<evidence type="ECO:0000256" key="2">
    <source>
        <dbReference type="SAM" id="SignalP"/>
    </source>
</evidence>
<dbReference type="EMBL" id="JACWMT010000003">
    <property type="protein sequence ID" value="MBD1271539.1"/>
    <property type="molecule type" value="Genomic_DNA"/>
</dbReference>
<evidence type="ECO:0000256" key="1">
    <source>
        <dbReference type="SAM" id="MobiDB-lite"/>
    </source>
</evidence>
<dbReference type="Pfam" id="PF19843">
    <property type="entry name" value="DUF6318"/>
    <property type="match status" value="1"/>
</dbReference>
<dbReference type="RefSeq" id="WP_179424197.1">
    <property type="nucleotide sequence ID" value="NZ_BAAAMP010000003.1"/>
</dbReference>
<keyword evidence="7" id="KW-1185">Reference proteome</keyword>
<reference evidence="6 7" key="1">
    <citation type="submission" date="2020-07" db="EMBL/GenBank/DDBJ databases">
        <title>Sequencing the genomes of 1000 actinobacteria strains.</title>
        <authorList>
            <person name="Klenk H.-P."/>
        </authorList>
    </citation>
    <scope>NUCLEOTIDE SEQUENCE [LARGE SCALE GENOMIC DNA]</scope>
    <source>
        <strain evidence="6 7">DSM 19087</strain>
    </source>
</reference>
<evidence type="ECO:0000313" key="8">
    <source>
        <dbReference type="Proteomes" id="UP000659061"/>
    </source>
</evidence>
<keyword evidence="2" id="KW-0732">Signal</keyword>
<evidence type="ECO:0000259" key="3">
    <source>
        <dbReference type="Pfam" id="PF19843"/>
    </source>
</evidence>
<dbReference type="EMBL" id="JACWMT010000002">
    <property type="protein sequence ID" value="MBD1270329.1"/>
    <property type="molecule type" value="Genomic_DNA"/>
</dbReference>
<dbReference type="Proteomes" id="UP000659061">
    <property type="component" value="Unassembled WGS sequence"/>
</dbReference>
<feature type="signal peptide" evidence="2">
    <location>
        <begin position="1"/>
        <end position="20"/>
    </location>
</feature>
<feature type="region of interest" description="Disordered" evidence="1">
    <location>
        <begin position="18"/>
        <end position="52"/>
    </location>
</feature>
<evidence type="ECO:0000313" key="6">
    <source>
        <dbReference type="EMBL" id="NYI37715.1"/>
    </source>
</evidence>
<gene>
    <name evidence="6" type="ORF">BJ975_001090</name>
    <name evidence="4" type="ORF">IDH50_08810</name>
    <name evidence="5" type="ORF">IDH50_14950</name>
</gene>
<evidence type="ECO:0000313" key="5">
    <source>
        <dbReference type="EMBL" id="MBD1271539.1"/>
    </source>
</evidence>
<evidence type="ECO:0000313" key="7">
    <source>
        <dbReference type="Proteomes" id="UP000587211"/>
    </source>
</evidence>
<dbReference type="InterPro" id="IPR046281">
    <property type="entry name" value="DUF6318"/>
</dbReference>
<dbReference type="EMBL" id="JACBZN010000001">
    <property type="protein sequence ID" value="NYI37715.1"/>
    <property type="molecule type" value="Genomic_DNA"/>
</dbReference>
<proteinExistence type="predicted"/>
<protein>
    <recommendedName>
        <fullName evidence="3">DUF6318 domain-containing protein</fullName>
    </recommendedName>
</protein>
<dbReference type="AlphaFoldDB" id="A0A8I0KP68"/>
<dbReference type="PROSITE" id="PS51257">
    <property type="entry name" value="PROKAR_LIPOPROTEIN"/>
    <property type="match status" value="1"/>
</dbReference>
<accession>A0A8I0KP68</accession>
<name>A0A8I0KP68_9ACTN</name>
<feature type="domain" description="DUF6318" evidence="3">
    <location>
        <begin position="39"/>
        <end position="140"/>
    </location>
</feature>
<dbReference type="Proteomes" id="UP000587211">
    <property type="component" value="Unassembled WGS sequence"/>
</dbReference>
<reference evidence="5" key="2">
    <citation type="submission" date="2020-09" db="EMBL/GenBank/DDBJ databases">
        <title>Novel species in genus Aeromicrobium.</title>
        <authorList>
            <person name="Zhang G."/>
        </authorList>
    </citation>
    <scope>NUCLEOTIDE SEQUENCE</scope>
    <source>
        <strain evidence="5">SSW1-57</strain>
    </source>
</reference>
<organism evidence="5 8">
    <name type="scientific">Aeromicrobium tamlense</name>
    <dbReference type="NCBI Taxonomy" id="375541"/>
    <lineage>
        <taxon>Bacteria</taxon>
        <taxon>Bacillati</taxon>
        <taxon>Actinomycetota</taxon>
        <taxon>Actinomycetes</taxon>
        <taxon>Propionibacteriales</taxon>
        <taxon>Nocardioidaceae</taxon>
        <taxon>Aeromicrobium</taxon>
    </lineage>
</organism>
<evidence type="ECO:0000313" key="4">
    <source>
        <dbReference type="EMBL" id="MBD1270329.1"/>
    </source>
</evidence>
<feature type="chain" id="PRO_5044691945" description="DUF6318 domain-containing protein" evidence="2">
    <location>
        <begin position="21"/>
        <end position="179"/>
    </location>
</feature>
<comment type="caution">
    <text evidence="5">The sequence shown here is derived from an EMBL/GenBank/DDBJ whole genome shotgun (WGS) entry which is preliminary data.</text>
</comment>